<comment type="caution">
    <text evidence="3">The sequence shown here is derived from an EMBL/GenBank/DDBJ whole genome shotgun (WGS) entry which is preliminary data.</text>
</comment>
<dbReference type="Pfam" id="PF04909">
    <property type="entry name" value="Amidohydro_2"/>
    <property type="match status" value="1"/>
</dbReference>
<evidence type="ECO:0000313" key="3">
    <source>
        <dbReference type="EMBL" id="MFC5008482.1"/>
    </source>
</evidence>
<dbReference type="Gene3D" id="3.20.20.140">
    <property type="entry name" value="Metal-dependent hydrolases"/>
    <property type="match status" value="1"/>
</dbReference>
<protein>
    <submittedName>
        <fullName evidence="3">Amidohydrolase family protein</fullName>
    </submittedName>
</protein>
<evidence type="ECO:0000259" key="2">
    <source>
        <dbReference type="Pfam" id="PF04909"/>
    </source>
</evidence>
<dbReference type="RefSeq" id="WP_380129179.1">
    <property type="nucleotide sequence ID" value="NZ_JBHSIU010000131.1"/>
</dbReference>
<dbReference type="SUPFAM" id="SSF51556">
    <property type="entry name" value="Metallo-dependent hydrolases"/>
    <property type="match status" value="1"/>
</dbReference>
<keyword evidence="4" id="KW-1185">Reference proteome</keyword>
<accession>A0ABV9WJJ6</accession>
<evidence type="ECO:0000256" key="1">
    <source>
        <dbReference type="ARBA" id="ARBA00038310"/>
    </source>
</evidence>
<dbReference type="Proteomes" id="UP001595912">
    <property type="component" value="Unassembled WGS sequence"/>
</dbReference>
<name>A0ABV9WJJ6_9ACTN</name>
<gene>
    <name evidence="3" type="ORF">ACFPIJ_63065</name>
</gene>
<organism evidence="3 4">
    <name type="scientific">Dactylosporangium cerinum</name>
    <dbReference type="NCBI Taxonomy" id="1434730"/>
    <lineage>
        <taxon>Bacteria</taxon>
        <taxon>Bacillati</taxon>
        <taxon>Actinomycetota</taxon>
        <taxon>Actinomycetes</taxon>
        <taxon>Micromonosporales</taxon>
        <taxon>Micromonosporaceae</taxon>
        <taxon>Dactylosporangium</taxon>
    </lineage>
</organism>
<comment type="similarity">
    <text evidence="1">Belongs to the metallo-dependent hydrolases superfamily.</text>
</comment>
<dbReference type="PANTHER" id="PTHR43569:SF2">
    <property type="entry name" value="AMIDOHYDROLASE-RELATED DOMAIN-CONTAINING PROTEIN"/>
    <property type="match status" value="1"/>
</dbReference>
<dbReference type="InterPro" id="IPR052350">
    <property type="entry name" value="Metallo-dep_Lactonases"/>
</dbReference>
<reference evidence="4" key="1">
    <citation type="journal article" date="2019" name="Int. J. Syst. Evol. Microbiol.">
        <title>The Global Catalogue of Microorganisms (GCM) 10K type strain sequencing project: providing services to taxonomists for standard genome sequencing and annotation.</title>
        <authorList>
            <consortium name="The Broad Institute Genomics Platform"/>
            <consortium name="The Broad Institute Genome Sequencing Center for Infectious Disease"/>
            <person name="Wu L."/>
            <person name="Ma J."/>
        </authorList>
    </citation>
    <scope>NUCLEOTIDE SEQUENCE [LARGE SCALE GENOMIC DNA]</scope>
    <source>
        <strain evidence="4">CGMCC 4.7152</strain>
    </source>
</reference>
<dbReference type="InterPro" id="IPR006680">
    <property type="entry name" value="Amidohydro-rel"/>
</dbReference>
<dbReference type="EMBL" id="JBHSIU010000131">
    <property type="protein sequence ID" value="MFC5008482.1"/>
    <property type="molecule type" value="Genomic_DNA"/>
</dbReference>
<evidence type="ECO:0000313" key="4">
    <source>
        <dbReference type="Proteomes" id="UP001595912"/>
    </source>
</evidence>
<proteinExistence type="inferred from homology"/>
<feature type="domain" description="Amidohydrolase-related" evidence="2">
    <location>
        <begin position="4"/>
        <end position="275"/>
    </location>
</feature>
<dbReference type="PANTHER" id="PTHR43569">
    <property type="entry name" value="AMIDOHYDROLASE"/>
    <property type="match status" value="1"/>
</dbReference>
<dbReference type="InterPro" id="IPR032466">
    <property type="entry name" value="Metal_Hydrolase"/>
</dbReference>
<sequence>MTVVDAHHHLWQLGGGYDWLDEPALAPIRRTFTPDDLRAELDAAGVTHTVLVEGGRCDEGEAALLFRHAAAVPQIAGVVAWADPADLPLGRYRRLPGAEYLVGVRAQVQAEPAGYLDRADVRAGLLAVGAAGLAFDLVVRADQLGECARLAADLPSVRFVLDHLGKPPVASGRSQPWRDDLARLAACPNVSAKLSGLVTEADWRTWTAADLRPFVLAALDLFGAERLMFGSDWPVCLLAASYQGVLDTMRDLLGDVGDADRAAIFGGTAVAFYQLDPGGTGVSSPLRNA</sequence>